<dbReference type="Pfam" id="PF07728">
    <property type="entry name" value="AAA_5"/>
    <property type="match status" value="1"/>
</dbReference>
<dbReference type="InterPro" id="IPR003593">
    <property type="entry name" value="AAA+_ATPase"/>
</dbReference>
<keyword evidence="3" id="KW-1185">Reference proteome</keyword>
<dbReference type="RefSeq" id="WP_169144701.1">
    <property type="nucleotide sequence ID" value="NZ_JABBGA010000003.1"/>
</dbReference>
<gene>
    <name evidence="2" type="ORF">HHL15_04820</name>
</gene>
<evidence type="ECO:0000313" key="3">
    <source>
        <dbReference type="Proteomes" id="UP000580043"/>
    </source>
</evidence>
<dbReference type="GO" id="GO:0005524">
    <property type="term" value="F:ATP binding"/>
    <property type="evidence" value="ECO:0007669"/>
    <property type="project" value="InterPro"/>
</dbReference>
<dbReference type="GO" id="GO:0016887">
    <property type="term" value="F:ATP hydrolysis activity"/>
    <property type="evidence" value="ECO:0007669"/>
    <property type="project" value="InterPro"/>
</dbReference>
<dbReference type="AlphaFoldDB" id="A0A848G1U2"/>
<organism evidence="2 3">
    <name type="scientific">Zoogloea dura</name>
    <dbReference type="NCBI Taxonomy" id="2728840"/>
    <lineage>
        <taxon>Bacteria</taxon>
        <taxon>Pseudomonadati</taxon>
        <taxon>Pseudomonadota</taxon>
        <taxon>Betaproteobacteria</taxon>
        <taxon>Rhodocyclales</taxon>
        <taxon>Zoogloeaceae</taxon>
        <taxon>Zoogloea</taxon>
    </lineage>
</organism>
<dbReference type="SUPFAM" id="SSF52540">
    <property type="entry name" value="P-loop containing nucleoside triphosphate hydrolases"/>
    <property type="match status" value="1"/>
</dbReference>
<name>A0A848G1U2_9RHOO</name>
<evidence type="ECO:0000259" key="1">
    <source>
        <dbReference type="SMART" id="SM00382"/>
    </source>
</evidence>
<dbReference type="CDD" id="cd00009">
    <property type="entry name" value="AAA"/>
    <property type="match status" value="1"/>
</dbReference>
<sequence>MPDTPPYTEFSGNRATGYVAAPHTATIINLAIRLGRPLLVEGEAGCGKTRLASAIAEELGIDLTVMTVKSTSQARDLLYRFDALRRLQDAQDPANRSARQVHPYIDLEPLGHAIREGRPQVVLIDEVDKADIDFPNDLLDVLDRFEFDIEDLPRTEDDACRQARGFGRHVTGPEGGVRPIVLITSNREKQLPEPFLRRCLYVQLDFPADQPGMLADIVRKNLDARSEQISDELITGAVERLCRIRERGRELGMQKLPATSELVDWVRVLHWQGRKAEAVSVDSLDAVDQAVLFKVRQDIERYRARTDDEAGR</sequence>
<dbReference type="SMART" id="SM00382">
    <property type="entry name" value="AAA"/>
    <property type="match status" value="1"/>
</dbReference>
<dbReference type="EMBL" id="JABBGA010000003">
    <property type="protein sequence ID" value="NML25050.1"/>
    <property type="molecule type" value="Genomic_DNA"/>
</dbReference>
<protein>
    <submittedName>
        <fullName evidence="2">MoxR family ATPase</fullName>
    </submittedName>
</protein>
<dbReference type="Gene3D" id="3.40.50.300">
    <property type="entry name" value="P-loop containing nucleotide triphosphate hydrolases"/>
    <property type="match status" value="1"/>
</dbReference>
<feature type="domain" description="AAA+ ATPase" evidence="1">
    <location>
        <begin position="34"/>
        <end position="210"/>
    </location>
</feature>
<evidence type="ECO:0000313" key="2">
    <source>
        <dbReference type="EMBL" id="NML25050.1"/>
    </source>
</evidence>
<comment type="caution">
    <text evidence="2">The sequence shown here is derived from an EMBL/GenBank/DDBJ whole genome shotgun (WGS) entry which is preliminary data.</text>
</comment>
<dbReference type="Proteomes" id="UP000580043">
    <property type="component" value="Unassembled WGS sequence"/>
</dbReference>
<accession>A0A848G1U2</accession>
<proteinExistence type="predicted"/>
<reference evidence="2 3" key="1">
    <citation type="submission" date="2020-04" db="EMBL/GenBank/DDBJ databases">
        <title>Zoogloea sp. G-4-1-14 isolated from soil.</title>
        <authorList>
            <person name="Dahal R.H."/>
        </authorList>
    </citation>
    <scope>NUCLEOTIDE SEQUENCE [LARGE SCALE GENOMIC DNA]</scope>
    <source>
        <strain evidence="2 3">G-4-1-14</strain>
    </source>
</reference>
<dbReference type="InterPro" id="IPR011704">
    <property type="entry name" value="ATPase_dyneun-rel_AAA"/>
</dbReference>
<dbReference type="InterPro" id="IPR027417">
    <property type="entry name" value="P-loop_NTPase"/>
</dbReference>